<dbReference type="GO" id="GO:0005634">
    <property type="term" value="C:nucleus"/>
    <property type="evidence" value="ECO:0007669"/>
    <property type="project" value="UniProtKB-SubCell"/>
</dbReference>
<keyword evidence="5" id="KW-0158">Chromosome</keyword>
<proteinExistence type="inferred from homology"/>
<dbReference type="SUPFAM" id="SSF52540">
    <property type="entry name" value="P-loop containing nucleoside triphosphate hydrolases"/>
    <property type="match status" value="1"/>
</dbReference>
<organism evidence="11 12">
    <name type="scientific">Lymnaea stagnalis</name>
    <name type="common">Great pond snail</name>
    <name type="synonym">Helix stagnalis</name>
    <dbReference type="NCBI Taxonomy" id="6523"/>
    <lineage>
        <taxon>Eukaryota</taxon>
        <taxon>Metazoa</taxon>
        <taxon>Spiralia</taxon>
        <taxon>Lophotrochozoa</taxon>
        <taxon>Mollusca</taxon>
        <taxon>Gastropoda</taxon>
        <taxon>Heterobranchia</taxon>
        <taxon>Euthyneura</taxon>
        <taxon>Panpulmonata</taxon>
        <taxon>Hygrophila</taxon>
        <taxon>Lymnaeoidea</taxon>
        <taxon>Lymnaeidae</taxon>
        <taxon>Lymnaea</taxon>
    </lineage>
</organism>
<dbReference type="EMBL" id="CAXITT010000399">
    <property type="protein sequence ID" value="CAL1540764.1"/>
    <property type="molecule type" value="Genomic_DNA"/>
</dbReference>
<dbReference type="PANTHER" id="PTHR45916:SF1">
    <property type="entry name" value="STRUCTURAL MAINTENANCE OF CHROMOSOMES PROTEIN 5"/>
    <property type="match status" value="1"/>
</dbReference>
<dbReference type="AlphaFoldDB" id="A0AAV2I2D9"/>
<evidence type="ECO:0000256" key="7">
    <source>
        <dbReference type="ARBA" id="ARBA00022840"/>
    </source>
</evidence>
<dbReference type="GO" id="GO:0000724">
    <property type="term" value="P:double-strand break repair via homologous recombination"/>
    <property type="evidence" value="ECO:0007669"/>
    <property type="project" value="TreeGrafter"/>
</dbReference>
<feature type="coiled-coil region" evidence="10">
    <location>
        <begin position="104"/>
        <end position="166"/>
    </location>
</feature>
<comment type="similarity">
    <text evidence="3">Belongs to the SMC family. SMC5 subfamily.</text>
</comment>
<dbReference type="PANTHER" id="PTHR45916">
    <property type="entry name" value="STRUCTURAL MAINTENANCE OF CHROMOSOMES PROTEIN 5"/>
    <property type="match status" value="1"/>
</dbReference>
<evidence type="ECO:0000256" key="10">
    <source>
        <dbReference type="SAM" id="Coils"/>
    </source>
</evidence>
<dbReference type="Gene3D" id="3.40.50.300">
    <property type="entry name" value="P-loop containing nucleotide triphosphate hydrolases"/>
    <property type="match status" value="1"/>
</dbReference>
<reference evidence="11 12" key="1">
    <citation type="submission" date="2024-04" db="EMBL/GenBank/DDBJ databases">
        <authorList>
            <consortium name="Genoscope - CEA"/>
            <person name="William W."/>
        </authorList>
    </citation>
    <scope>NUCLEOTIDE SEQUENCE [LARGE SCALE GENOMIC DNA]</scope>
</reference>
<evidence type="ECO:0000256" key="9">
    <source>
        <dbReference type="ARBA" id="ARBA00023242"/>
    </source>
</evidence>
<evidence type="ECO:0000313" key="12">
    <source>
        <dbReference type="Proteomes" id="UP001497497"/>
    </source>
</evidence>
<dbReference type="GO" id="GO:0003697">
    <property type="term" value="F:single-stranded DNA binding"/>
    <property type="evidence" value="ECO:0007669"/>
    <property type="project" value="TreeGrafter"/>
</dbReference>
<evidence type="ECO:0000256" key="3">
    <source>
        <dbReference type="ARBA" id="ARBA00010171"/>
    </source>
</evidence>
<comment type="subcellular location">
    <subcellularLocation>
        <location evidence="2">Chromosome</location>
    </subcellularLocation>
    <subcellularLocation>
        <location evidence="1">Nucleus</location>
    </subcellularLocation>
</comment>
<gene>
    <name evidence="11" type="ORF">GSLYS_00014413001</name>
</gene>
<keyword evidence="12" id="KW-1185">Reference proteome</keyword>
<dbReference type="GO" id="GO:0005524">
    <property type="term" value="F:ATP binding"/>
    <property type="evidence" value="ECO:0007669"/>
    <property type="project" value="UniProtKB-KW"/>
</dbReference>
<protein>
    <recommendedName>
        <fullName evidence="4">Structural maintenance of chromosomes protein 5</fullName>
    </recommendedName>
</protein>
<dbReference type="FunFam" id="3.40.50.300:FF:001301">
    <property type="entry name" value="Structural maintenance of chromosomes 5"/>
    <property type="match status" value="1"/>
</dbReference>
<evidence type="ECO:0000256" key="5">
    <source>
        <dbReference type="ARBA" id="ARBA00022454"/>
    </source>
</evidence>
<feature type="coiled-coil region" evidence="10">
    <location>
        <begin position="37"/>
        <end position="75"/>
    </location>
</feature>
<evidence type="ECO:0000256" key="4">
    <source>
        <dbReference type="ARBA" id="ARBA00018687"/>
    </source>
</evidence>
<evidence type="ECO:0000256" key="1">
    <source>
        <dbReference type="ARBA" id="ARBA00004123"/>
    </source>
</evidence>
<accession>A0AAV2I2D9</accession>
<comment type="caution">
    <text evidence="11">The sequence shown here is derived from an EMBL/GenBank/DDBJ whole genome shotgun (WGS) entry which is preliminary data.</text>
</comment>
<evidence type="ECO:0000256" key="6">
    <source>
        <dbReference type="ARBA" id="ARBA00022741"/>
    </source>
</evidence>
<keyword evidence="7" id="KW-0067">ATP-binding</keyword>
<evidence type="ECO:0000313" key="11">
    <source>
        <dbReference type="EMBL" id="CAL1540764.1"/>
    </source>
</evidence>
<dbReference type="Proteomes" id="UP001497497">
    <property type="component" value="Unassembled WGS sequence"/>
</dbReference>
<dbReference type="GO" id="GO:0030915">
    <property type="term" value="C:Smc5-Smc6 complex"/>
    <property type="evidence" value="ECO:0007669"/>
    <property type="project" value="TreeGrafter"/>
</dbReference>
<name>A0AAV2I2D9_LYMST</name>
<keyword evidence="6" id="KW-0547">Nucleotide-binding</keyword>
<sequence length="338" mass="39803">MMKKILADCISMAKERVRLSIKLAEQGRDFSIIDTQLRNAKQKFEGLEKEVKELQEHVQELKQQAREKLMDAKKKADIGYQDDLEKVLTTRGIWEDFKDAPSSIDELDNEIHRMQARAESMFQVDEKVVHDFEKRQREIEHLEQRLNETEAKRQTHQADITEIKRQWLEPLTELIQLINTKFSYFFSTLQCCGEVSLNVPENSEDYEKYGVSIKVKFRDDENLRELTAHHQSGGERSVSTVLYMMALQELTKCPFRCVDEINQGMDPNNERRIFQLVVETVCKLSASQYFLLTPKLLPDLEYDKNITVLCVYNGEEMMIEHNQWKMKDFIKRRAAIKI</sequence>
<keyword evidence="8 10" id="KW-0175">Coiled coil</keyword>
<keyword evidence="9" id="KW-0539">Nucleus</keyword>
<evidence type="ECO:0000256" key="2">
    <source>
        <dbReference type="ARBA" id="ARBA00004286"/>
    </source>
</evidence>
<evidence type="ECO:0000256" key="8">
    <source>
        <dbReference type="ARBA" id="ARBA00023054"/>
    </source>
</evidence>
<dbReference type="InterPro" id="IPR027417">
    <property type="entry name" value="P-loop_NTPase"/>
</dbReference>